<proteinExistence type="predicted"/>
<accession>X1RXK9</accession>
<name>X1RXK9_9ZZZZ</name>
<organism evidence="1">
    <name type="scientific">marine sediment metagenome</name>
    <dbReference type="NCBI Taxonomy" id="412755"/>
    <lineage>
        <taxon>unclassified sequences</taxon>
        <taxon>metagenomes</taxon>
        <taxon>ecological metagenomes</taxon>
    </lineage>
</organism>
<evidence type="ECO:0000313" key="1">
    <source>
        <dbReference type="EMBL" id="GAI60254.1"/>
    </source>
</evidence>
<dbReference type="AlphaFoldDB" id="X1RXK9"/>
<sequence length="53" mass="6380">MKSFNWLKHKWVWESEMAKKITLNSHSDHTPFTLIWALFKFSANECTRVQNLV</sequence>
<protein>
    <submittedName>
        <fullName evidence="1">Uncharacterized protein</fullName>
    </submittedName>
</protein>
<reference evidence="1" key="1">
    <citation type="journal article" date="2014" name="Front. Microbiol.">
        <title>High frequency of phylogenetically diverse reductive dehalogenase-homologous genes in deep subseafloor sedimentary metagenomes.</title>
        <authorList>
            <person name="Kawai M."/>
            <person name="Futagami T."/>
            <person name="Toyoda A."/>
            <person name="Takaki Y."/>
            <person name="Nishi S."/>
            <person name="Hori S."/>
            <person name="Arai W."/>
            <person name="Tsubouchi T."/>
            <person name="Morono Y."/>
            <person name="Uchiyama I."/>
            <person name="Ito T."/>
            <person name="Fujiyama A."/>
            <person name="Inagaki F."/>
            <person name="Takami H."/>
        </authorList>
    </citation>
    <scope>NUCLEOTIDE SEQUENCE</scope>
    <source>
        <strain evidence="1">Expedition CK06-06</strain>
    </source>
</reference>
<dbReference type="EMBL" id="BARW01000149">
    <property type="protein sequence ID" value="GAI60254.1"/>
    <property type="molecule type" value="Genomic_DNA"/>
</dbReference>
<gene>
    <name evidence="1" type="ORF">S12H4_00911</name>
</gene>
<comment type="caution">
    <text evidence="1">The sequence shown here is derived from an EMBL/GenBank/DDBJ whole genome shotgun (WGS) entry which is preliminary data.</text>
</comment>